<comment type="caution">
    <text evidence="1">The sequence shown here is derived from an EMBL/GenBank/DDBJ whole genome shotgun (WGS) entry which is preliminary data.</text>
</comment>
<proteinExistence type="predicted"/>
<sequence>CHCPSLSSLHWEQLSCHGPPHPENVYLHQVHLHPLPVAASKPVPFQGTLTPQQSSLRLGADTVRVVGSGAEVRLCTGASSLGMPPFSEAAALLLCHFGLCLLGDYEGLLPAGDLSHLVCHVKEPSPSPIVLSSMSLLS</sequence>
<name>A0A7J7FIY3_DICBM</name>
<feature type="non-terminal residue" evidence="1">
    <location>
        <position position="138"/>
    </location>
</feature>
<dbReference type="EMBL" id="JACDTQ010000550">
    <property type="protein sequence ID" value="KAF5927634.1"/>
    <property type="molecule type" value="Genomic_DNA"/>
</dbReference>
<keyword evidence="2" id="KW-1185">Reference proteome</keyword>
<evidence type="ECO:0000313" key="2">
    <source>
        <dbReference type="Proteomes" id="UP000551758"/>
    </source>
</evidence>
<feature type="non-terminal residue" evidence="1">
    <location>
        <position position="1"/>
    </location>
</feature>
<dbReference type="AlphaFoldDB" id="A0A7J7FIY3"/>
<organism evidence="1 2">
    <name type="scientific">Diceros bicornis minor</name>
    <name type="common">South-central black rhinoceros</name>
    <dbReference type="NCBI Taxonomy" id="77932"/>
    <lineage>
        <taxon>Eukaryota</taxon>
        <taxon>Metazoa</taxon>
        <taxon>Chordata</taxon>
        <taxon>Craniata</taxon>
        <taxon>Vertebrata</taxon>
        <taxon>Euteleostomi</taxon>
        <taxon>Mammalia</taxon>
        <taxon>Eutheria</taxon>
        <taxon>Laurasiatheria</taxon>
        <taxon>Perissodactyla</taxon>
        <taxon>Rhinocerotidae</taxon>
        <taxon>Diceros</taxon>
    </lineage>
</organism>
<accession>A0A7J7FIY3</accession>
<reference evidence="1 2" key="1">
    <citation type="journal article" date="2020" name="Mol. Biol. Evol.">
        <title>Interspecific Gene Flow and the Evolution of Specialization in Black and White Rhinoceros.</title>
        <authorList>
            <person name="Moodley Y."/>
            <person name="Westbury M.V."/>
            <person name="Russo I.M."/>
            <person name="Gopalakrishnan S."/>
            <person name="Rakotoarivelo A."/>
            <person name="Olsen R.A."/>
            <person name="Prost S."/>
            <person name="Tunstall T."/>
            <person name="Ryder O.A."/>
            <person name="Dalen L."/>
            <person name="Bruford M.W."/>
        </authorList>
    </citation>
    <scope>NUCLEOTIDE SEQUENCE [LARGE SCALE GENOMIC DNA]</scope>
    <source>
        <strain evidence="1">SBR-YM</strain>
        <tissue evidence="1">Skin</tissue>
    </source>
</reference>
<dbReference type="Proteomes" id="UP000551758">
    <property type="component" value="Unassembled WGS sequence"/>
</dbReference>
<evidence type="ECO:0000313" key="1">
    <source>
        <dbReference type="EMBL" id="KAF5927634.1"/>
    </source>
</evidence>
<gene>
    <name evidence="1" type="ORF">HPG69_000538</name>
</gene>
<protein>
    <submittedName>
        <fullName evidence="1">Uncharacterized protein</fullName>
    </submittedName>
</protein>